<accession>A0A517QTF3</accession>
<keyword evidence="2" id="KW-1185">Reference proteome</keyword>
<reference evidence="1 2" key="1">
    <citation type="submission" date="2019-02" db="EMBL/GenBank/DDBJ databases">
        <title>Deep-cultivation of Planctomycetes and their phenomic and genomic characterization uncovers novel biology.</title>
        <authorList>
            <person name="Wiegand S."/>
            <person name="Jogler M."/>
            <person name="Boedeker C."/>
            <person name="Pinto D."/>
            <person name="Vollmers J."/>
            <person name="Rivas-Marin E."/>
            <person name="Kohn T."/>
            <person name="Peeters S.H."/>
            <person name="Heuer A."/>
            <person name="Rast P."/>
            <person name="Oberbeckmann S."/>
            <person name="Bunk B."/>
            <person name="Jeske O."/>
            <person name="Meyerdierks A."/>
            <person name="Storesund J.E."/>
            <person name="Kallscheuer N."/>
            <person name="Luecker S."/>
            <person name="Lage O.M."/>
            <person name="Pohl T."/>
            <person name="Merkel B.J."/>
            <person name="Hornburger P."/>
            <person name="Mueller R.-W."/>
            <person name="Bruemmer F."/>
            <person name="Labrenz M."/>
            <person name="Spormann A.M."/>
            <person name="Op den Camp H."/>
            <person name="Overmann J."/>
            <person name="Amann R."/>
            <person name="Jetten M.S.M."/>
            <person name="Mascher T."/>
            <person name="Medema M.H."/>
            <person name="Devos D.P."/>
            <person name="Kaster A.-K."/>
            <person name="Ovreas L."/>
            <person name="Rohde M."/>
            <person name="Galperin M.Y."/>
            <person name="Jogler C."/>
        </authorList>
    </citation>
    <scope>NUCLEOTIDE SEQUENCE [LARGE SCALE GENOMIC DNA]</scope>
    <source>
        <strain evidence="1 2">Mal48</strain>
    </source>
</reference>
<dbReference type="KEGG" id="tpol:Mal48_40990"/>
<dbReference type="AlphaFoldDB" id="A0A517QTF3"/>
<gene>
    <name evidence="1" type="ORF">Mal48_40990</name>
</gene>
<proteinExistence type="predicted"/>
<evidence type="ECO:0000313" key="1">
    <source>
        <dbReference type="EMBL" id="QDT34827.1"/>
    </source>
</evidence>
<organism evidence="1 2">
    <name type="scientific">Thalassoglobus polymorphus</name>
    <dbReference type="NCBI Taxonomy" id="2527994"/>
    <lineage>
        <taxon>Bacteria</taxon>
        <taxon>Pseudomonadati</taxon>
        <taxon>Planctomycetota</taxon>
        <taxon>Planctomycetia</taxon>
        <taxon>Planctomycetales</taxon>
        <taxon>Planctomycetaceae</taxon>
        <taxon>Thalassoglobus</taxon>
    </lineage>
</organism>
<dbReference type="RefSeq" id="WP_145203388.1">
    <property type="nucleotide sequence ID" value="NZ_CP036267.1"/>
</dbReference>
<name>A0A517QTF3_9PLAN</name>
<sequence length="260" mass="30140">MSDQSELKRFVDYSDSIVEFVETIIWLVEIARRDVSYADEFDGLSESAIEALNAVQPSWKSNETLRKFIVGNTCFYNSELKVEIRFYGCIRIYGTDAHDLAIQTTWEIANQFQLDCQNRGVPSSSELIDRDSPDYDDPEFRLTFEQDVERNPFDHLIDRLVNVNVLLIRERDYILSKLDYTAPSVSLKNVTVQWIAKKVHRAERTVRDSRQNWPAEINPGQKPLRYPYNRQLYDALIETWSHAVNRLPLPSSEPADTIGG</sequence>
<protein>
    <submittedName>
        <fullName evidence="1">Uncharacterized protein</fullName>
    </submittedName>
</protein>
<dbReference type="EMBL" id="CP036267">
    <property type="protein sequence ID" value="QDT34827.1"/>
    <property type="molecule type" value="Genomic_DNA"/>
</dbReference>
<evidence type="ECO:0000313" key="2">
    <source>
        <dbReference type="Proteomes" id="UP000315724"/>
    </source>
</evidence>
<dbReference type="Proteomes" id="UP000315724">
    <property type="component" value="Chromosome"/>
</dbReference>